<evidence type="ECO:0000256" key="2">
    <source>
        <dbReference type="ARBA" id="ARBA00012483"/>
    </source>
</evidence>
<evidence type="ECO:0000256" key="9">
    <source>
        <dbReference type="SAM" id="MobiDB-lite"/>
    </source>
</evidence>
<keyword evidence="3" id="KW-0808">Transferase</keyword>
<dbReference type="GO" id="GO:0008270">
    <property type="term" value="F:zinc ion binding"/>
    <property type="evidence" value="ECO:0007669"/>
    <property type="project" value="UniProtKB-KW"/>
</dbReference>
<proteinExistence type="predicted"/>
<dbReference type="Proteomes" id="UP001161247">
    <property type="component" value="Chromosome 2"/>
</dbReference>
<evidence type="ECO:0000256" key="3">
    <source>
        <dbReference type="ARBA" id="ARBA00022679"/>
    </source>
</evidence>
<evidence type="ECO:0000256" key="6">
    <source>
        <dbReference type="ARBA" id="ARBA00022786"/>
    </source>
</evidence>
<dbReference type="GO" id="GO:0061630">
    <property type="term" value="F:ubiquitin protein ligase activity"/>
    <property type="evidence" value="ECO:0007669"/>
    <property type="project" value="UniProtKB-EC"/>
</dbReference>
<dbReference type="SUPFAM" id="SSF57850">
    <property type="entry name" value="RING/U-box"/>
    <property type="match status" value="1"/>
</dbReference>
<dbReference type="InterPro" id="IPR045191">
    <property type="entry name" value="MBR1/2-like"/>
</dbReference>
<feature type="compositionally biased region" description="Basic residues" evidence="9">
    <location>
        <begin position="99"/>
        <end position="112"/>
    </location>
</feature>
<feature type="domain" description="RING-type" evidence="10">
    <location>
        <begin position="268"/>
        <end position="309"/>
    </location>
</feature>
<keyword evidence="5 8" id="KW-0863">Zinc-finger</keyword>
<keyword evidence="7" id="KW-0862">Zinc</keyword>
<protein>
    <recommendedName>
        <fullName evidence="2">RING-type E3 ubiquitin transferase</fullName>
        <ecNumber evidence="2">2.3.2.27</ecNumber>
    </recommendedName>
</protein>
<organism evidence="11 12">
    <name type="scientific">Oldenlandia corymbosa var. corymbosa</name>
    <dbReference type="NCBI Taxonomy" id="529605"/>
    <lineage>
        <taxon>Eukaryota</taxon>
        <taxon>Viridiplantae</taxon>
        <taxon>Streptophyta</taxon>
        <taxon>Embryophyta</taxon>
        <taxon>Tracheophyta</taxon>
        <taxon>Spermatophyta</taxon>
        <taxon>Magnoliopsida</taxon>
        <taxon>eudicotyledons</taxon>
        <taxon>Gunneridae</taxon>
        <taxon>Pentapetalae</taxon>
        <taxon>asterids</taxon>
        <taxon>lamiids</taxon>
        <taxon>Gentianales</taxon>
        <taxon>Rubiaceae</taxon>
        <taxon>Rubioideae</taxon>
        <taxon>Spermacoceae</taxon>
        <taxon>Hedyotis-Oldenlandia complex</taxon>
        <taxon>Oldenlandia</taxon>
    </lineage>
</organism>
<feature type="region of interest" description="Disordered" evidence="9">
    <location>
        <begin position="9"/>
        <end position="56"/>
    </location>
</feature>
<evidence type="ECO:0000256" key="8">
    <source>
        <dbReference type="PROSITE-ProRule" id="PRU00175"/>
    </source>
</evidence>
<name>A0AAV1CKP1_OLDCO</name>
<keyword evidence="4" id="KW-0479">Metal-binding</keyword>
<sequence length="316" mass="35400">MTLSRVVEHAKIRKQRNQPNLASDVNQTPQSSSSIIPHQQTSRLNKISSPGGEPRGLLICRKPKKMFFLGLGCKGPSMPAATAPEIIRSGADWETGNERRKKQGRRKAHSYRAARSPANVDICCTPPGISFSCDVVPSTSPLHVQNSRVSRRNRNSNYFSGPSPQRLPIPMLSRANSFNGRHHRHVRHHRTDREITEVSAISERRLDENWRHNIDSALYEELLILSEKIGYVGTGLSEEEILGCLCIFKPSEFVSGPLLISIDKEWKCSICQEGCRTIDSIGRLGCGHCHHIDCIKQWLQLKNECPVCKTAPIANK</sequence>
<dbReference type="PANTHER" id="PTHR22937:SF122">
    <property type="entry name" value="RING-TYPE E3 UBIQUITIN TRANSFERASE"/>
    <property type="match status" value="1"/>
</dbReference>
<dbReference type="Pfam" id="PF13639">
    <property type="entry name" value="zf-RING_2"/>
    <property type="match status" value="1"/>
</dbReference>
<reference evidence="11" key="1">
    <citation type="submission" date="2023-03" db="EMBL/GenBank/DDBJ databases">
        <authorList>
            <person name="Julca I."/>
        </authorList>
    </citation>
    <scope>NUCLEOTIDE SEQUENCE</scope>
</reference>
<gene>
    <name evidence="11" type="ORF">OLC1_LOCUS6956</name>
</gene>
<evidence type="ECO:0000313" key="12">
    <source>
        <dbReference type="Proteomes" id="UP001161247"/>
    </source>
</evidence>
<keyword evidence="6" id="KW-0833">Ubl conjugation pathway</keyword>
<dbReference type="EC" id="2.3.2.27" evidence="2"/>
<feature type="region of interest" description="Disordered" evidence="9">
    <location>
        <begin position="144"/>
        <end position="163"/>
    </location>
</feature>
<dbReference type="EMBL" id="OX459119">
    <property type="protein sequence ID" value="CAI9096130.1"/>
    <property type="molecule type" value="Genomic_DNA"/>
</dbReference>
<evidence type="ECO:0000256" key="5">
    <source>
        <dbReference type="ARBA" id="ARBA00022771"/>
    </source>
</evidence>
<feature type="region of interest" description="Disordered" evidence="9">
    <location>
        <begin position="89"/>
        <end position="112"/>
    </location>
</feature>
<dbReference type="InterPro" id="IPR013083">
    <property type="entry name" value="Znf_RING/FYVE/PHD"/>
</dbReference>
<evidence type="ECO:0000256" key="7">
    <source>
        <dbReference type="ARBA" id="ARBA00022833"/>
    </source>
</evidence>
<dbReference type="AlphaFoldDB" id="A0AAV1CKP1"/>
<feature type="compositionally biased region" description="Polar residues" evidence="9">
    <location>
        <begin position="17"/>
        <end position="26"/>
    </location>
</feature>
<dbReference type="PROSITE" id="PS50089">
    <property type="entry name" value="ZF_RING_2"/>
    <property type="match status" value="1"/>
</dbReference>
<comment type="catalytic activity">
    <reaction evidence="1">
        <text>S-ubiquitinyl-[E2 ubiquitin-conjugating enzyme]-L-cysteine + [acceptor protein]-L-lysine = [E2 ubiquitin-conjugating enzyme]-L-cysteine + N(6)-ubiquitinyl-[acceptor protein]-L-lysine.</text>
        <dbReference type="EC" id="2.3.2.27"/>
    </reaction>
</comment>
<evidence type="ECO:0000256" key="1">
    <source>
        <dbReference type="ARBA" id="ARBA00000900"/>
    </source>
</evidence>
<accession>A0AAV1CKP1</accession>
<dbReference type="InterPro" id="IPR001841">
    <property type="entry name" value="Znf_RING"/>
</dbReference>
<evidence type="ECO:0000259" key="10">
    <source>
        <dbReference type="PROSITE" id="PS50089"/>
    </source>
</evidence>
<keyword evidence="12" id="KW-1185">Reference proteome</keyword>
<evidence type="ECO:0000256" key="4">
    <source>
        <dbReference type="ARBA" id="ARBA00022723"/>
    </source>
</evidence>
<evidence type="ECO:0000313" key="11">
    <source>
        <dbReference type="EMBL" id="CAI9096130.1"/>
    </source>
</evidence>
<dbReference type="Gene3D" id="3.30.40.10">
    <property type="entry name" value="Zinc/RING finger domain, C3HC4 (zinc finger)"/>
    <property type="match status" value="1"/>
</dbReference>
<feature type="compositionally biased region" description="Low complexity" evidence="9">
    <location>
        <begin position="27"/>
        <end position="42"/>
    </location>
</feature>
<dbReference type="PANTHER" id="PTHR22937">
    <property type="entry name" value="E3 UBIQUITIN-PROTEIN LIGASE RNF165"/>
    <property type="match status" value="1"/>
</dbReference>